<dbReference type="SMART" id="SM00327">
    <property type="entry name" value="VWA"/>
    <property type="match status" value="2"/>
</dbReference>
<protein>
    <submittedName>
        <fullName evidence="5">G8 domain-containing protein DDB_G0286311-like</fullName>
    </submittedName>
</protein>
<feature type="region of interest" description="Disordered" evidence="1">
    <location>
        <begin position="515"/>
        <end position="540"/>
    </location>
</feature>
<feature type="compositionally biased region" description="Polar residues" evidence="1">
    <location>
        <begin position="278"/>
        <end position="300"/>
    </location>
</feature>
<proteinExistence type="predicted"/>
<evidence type="ECO:0000256" key="2">
    <source>
        <dbReference type="SAM" id="SignalP"/>
    </source>
</evidence>
<feature type="signal peptide" evidence="2">
    <location>
        <begin position="1"/>
        <end position="18"/>
    </location>
</feature>
<dbReference type="RefSeq" id="XP_055901187.1">
    <property type="nucleotide sequence ID" value="XM_056045212.1"/>
</dbReference>
<feature type="compositionally biased region" description="Low complexity" evidence="1">
    <location>
        <begin position="301"/>
        <end position="315"/>
    </location>
</feature>
<dbReference type="InterPro" id="IPR036465">
    <property type="entry name" value="vWFA_dom_sf"/>
</dbReference>
<evidence type="ECO:0000313" key="4">
    <source>
        <dbReference type="Proteomes" id="UP001165740"/>
    </source>
</evidence>
<name>A0A9W3BP30_BIOGL</name>
<feature type="region of interest" description="Disordered" evidence="1">
    <location>
        <begin position="208"/>
        <end position="315"/>
    </location>
</feature>
<gene>
    <name evidence="5" type="primary">LOC106070612</name>
</gene>
<evidence type="ECO:0000256" key="1">
    <source>
        <dbReference type="SAM" id="MobiDB-lite"/>
    </source>
</evidence>
<dbReference type="AlphaFoldDB" id="A0A9W3BP30"/>
<evidence type="ECO:0000259" key="3">
    <source>
        <dbReference type="SMART" id="SM00327"/>
    </source>
</evidence>
<dbReference type="SUPFAM" id="SSF53300">
    <property type="entry name" value="vWA-like"/>
    <property type="match status" value="2"/>
</dbReference>
<dbReference type="OrthoDB" id="6140136at2759"/>
<feature type="chain" id="PRO_5040838654" evidence="2">
    <location>
        <begin position="19"/>
        <end position="540"/>
    </location>
</feature>
<organism evidence="4 5">
    <name type="scientific">Biomphalaria glabrata</name>
    <name type="common">Bloodfluke planorb</name>
    <name type="synonym">Freshwater snail</name>
    <dbReference type="NCBI Taxonomy" id="6526"/>
    <lineage>
        <taxon>Eukaryota</taxon>
        <taxon>Metazoa</taxon>
        <taxon>Spiralia</taxon>
        <taxon>Lophotrochozoa</taxon>
        <taxon>Mollusca</taxon>
        <taxon>Gastropoda</taxon>
        <taxon>Heterobranchia</taxon>
        <taxon>Euthyneura</taxon>
        <taxon>Panpulmonata</taxon>
        <taxon>Hygrophila</taxon>
        <taxon>Lymnaeoidea</taxon>
        <taxon>Planorbidae</taxon>
        <taxon>Biomphalaria</taxon>
    </lineage>
</organism>
<dbReference type="InterPro" id="IPR002035">
    <property type="entry name" value="VWF_A"/>
</dbReference>
<accession>A0A9W3BP30</accession>
<dbReference type="GeneID" id="106070612"/>
<keyword evidence="2" id="KW-0732">Signal</keyword>
<dbReference type="Gene3D" id="3.40.50.410">
    <property type="entry name" value="von Willebrand factor, type A domain"/>
    <property type="match status" value="2"/>
</dbReference>
<feature type="domain" description="VWFA" evidence="3">
    <location>
        <begin position="23"/>
        <end position="199"/>
    </location>
</feature>
<dbReference type="Proteomes" id="UP001165740">
    <property type="component" value="Chromosome 10"/>
</dbReference>
<evidence type="ECO:0000313" key="5">
    <source>
        <dbReference type="RefSeq" id="XP_055901187.1"/>
    </source>
</evidence>
<sequence>MKCFQLLTLASFFILGSSQICPPMELSFLIDLSENGRRGATQSFNLDLIESQFRFIFNSFINYDNSNVSIGAYSYSNTSSLFIPYWTSADGANSYYNNVYGLKYLESLTYVGLQAMNMTARSNNSYVLLIISQGSNSESGRAQTLAEAARVRGLGWKIKVFAVQSIFQLDTDELSAIDPNYVNITGQPKNFNGLSAVLIKFIQELCTQPKPSTTLPPTTTTPTTLPPTTTPPTTLPPTTTPPTTLPPTTTPPTTLPPTTTPPTTLPPTTTPPTPPPQTNASSAPSVGNESTLVWSNNTTGTSKVPTTIPPTTTVKQTTSRCHAQLLFLLDLSKTAQDAASSGFRGAKFDILENQLKLFFNYLTFYYRVQVRIGAFGYSGSQSVQILPYWTSPDKAGSKLWKLRTLSSAESRTYSGLRSVVTEAKYKENLLIVVTAQGSNNDLLRNKSLAEVDRVKSLGWNLKVISVKGSSPFDVAELSRLDSNYITLSDRPKSYTGLSRELIRVIDTMCSGSVNPRATTTCKPKTGGGRHKHDSSSEEEY</sequence>
<feature type="compositionally biased region" description="Pro residues" evidence="1">
    <location>
        <begin position="224"/>
        <end position="277"/>
    </location>
</feature>
<keyword evidence="4" id="KW-1185">Reference proteome</keyword>
<feature type="domain" description="VWFA" evidence="3">
    <location>
        <begin position="322"/>
        <end position="499"/>
    </location>
</feature>
<feature type="compositionally biased region" description="Low complexity" evidence="1">
    <location>
        <begin position="213"/>
        <end position="223"/>
    </location>
</feature>
<reference evidence="5" key="1">
    <citation type="submission" date="2025-08" db="UniProtKB">
        <authorList>
            <consortium name="RefSeq"/>
        </authorList>
    </citation>
    <scope>IDENTIFICATION</scope>
</reference>